<accession>A0A9K3CY14</accession>
<evidence type="ECO:0000313" key="3">
    <source>
        <dbReference type="Proteomes" id="UP000265618"/>
    </source>
</evidence>
<dbReference type="Proteomes" id="UP000265618">
    <property type="component" value="Unassembled WGS sequence"/>
</dbReference>
<evidence type="ECO:0000256" key="1">
    <source>
        <dbReference type="SAM" id="MobiDB-lite"/>
    </source>
</evidence>
<proteinExistence type="predicted"/>
<protein>
    <submittedName>
        <fullName evidence="2">Uncharacterized protein</fullName>
    </submittedName>
</protein>
<dbReference type="AlphaFoldDB" id="A0A9K3CY14"/>
<feature type="compositionally biased region" description="Low complexity" evidence="1">
    <location>
        <begin position="260"/>
        <end position="279"/>
    </location>
</feature>
<reference evidence="2 3" key="1">
    <citation type="journal article" date="2018" name="PLoS ONE">
        <title>The draft genome of Kipferlia bialata reveals reductive genome evolution in fornicate parasites.</title>
        <authorList>
            <person name="Tanifuji G."/>
            <person name="Takabayashi S."/>
            <person name="Kume K."/>
            <person name="Takagi M."/>
            <person name="Nakayama T."/>
            <person name="Kamikawa R."/>
            <person name="Inagaki Y."/>
            <person name="Hashimoto T."/>
        </authorList>
    </citation>
    <scope>NUCLEOTIDE SEQUENCE [LARGE SCALE GENOMIC DNA]</scope>
    <source>
        <strain evidence="2">NY0173</strain>
    </source>
</reference>
<feature type="compositionally biased region" description="Basic residues" evidence="1">
    <location>
        <begin position="239"/>
        <end position="250"/>
    </location>
</feature>
<feature type="region of interest" description="Disordered" evidence="1">
    <location>
        <begin position="295"/>
        <end position="317"/>
    </location>
</feature>
<feature type="region of interest" description="Disordered" evidence="1">
    <location>
        <begin position="44"/>
        <end position="119"/>
    </location>
</feature>
<organism evidence="2 3">
    <name type="scientific">Kipferlia bialata</name>
    <dbReference type="NCBI Taxonomy" id="797122"/>
    <lineage>
        <taxon>Eukaryota</taxon>
        <taxon>Metamonada</taxon>
        <taxon>Carpediemonas-like organisms</taxon>
        <taxon>Kipferlia</taxon>
    </lineage>
</organism>
<feature type="region of interest" description="Disordered" evidence="1">
    <location>
        <begin position="214"/>
        <end position="279"/>
    </location>
</feature>
<name>A0A9K3CY14_9EUKA</name>
<evidence type="ECO:0000313" key="2">
    <source>
        <dbReference type="EMBL" id="GIQ84515.1"/>
    </source>
</evidence>
<sequence length="344" mass="35856">MSRVVSDAQRLLLWVTQLSDIALFVPVRVLAVSCVMAILENGQRRPDSAAVNPPTEKGAAGAMGLATPGATSARPGSSAAKSEAGTPTTRSKPLKGVTPKGAGGKGVRKAAPPPPPMTKAQRQWAYKEAVRISEKIPFPAQAFREIVDRMPSLEQTAYECARIQRIIAATDHTYRTGGDTHSAADRLFRTEEGAPPLVWRAARVLGYGKIATQAEEDESGTSKSPADPFKAIKKEHAAARSKTRARRRSSLHTPITVLPTSGTSAVTAASTGSGSAAGAASGTQADLAAKVQADVHGTPGTSVPPMPTDTDAKGVDPSASLVALVAPKREEAEEVKVEGDVVME</sequence>
<keyword evidence="3" id="KW-1185">Reference proteome</keyword>
<comment type="caution">
    <text evidence="2">The sequence shown here is derived from an EMBL/GenBank/DDBJ whole genome shotgun (WGS) entry which is preliminary data.</text>
</comment>
<gene>
    <name evidence="2" type="ORF">KIPB_006018</name>
</gene>
<dbReference type="EMBL" id="BDIP01001492">
    <property type="protein sequence ID" value="GIQ84515.1"/>
    <property type="molecule type" value="Genomic_DNA"/>
</dbReference>